<organism evidence="1 2">
    <name type="scientific">Pseudomonas glycinae</name>
    <dbReference type="NCBI Taxonomy" id="1785145"/>
    <lineage>
        <taxon>Bacteria</taxon>
        <taxon>Pseudomonadati</taxon>
        <taxon>Pseudomonadota</taxon>
        <taxon>Gammaproteobacteria</taxon>
        <taxon>Pseudomonadales</taxon>
        <taxon>Pseudomonadaceae</taxon>
        <taxon>Pseudomonas</taxon>
    </lineage>
</organism>
<keyword evidence="2" id="KW-1185">Reference proteome</keyword>
<dbReference type="RefSeq" id="WP_064384083.1">
    <property type="nucleotide sequence ID" value="NZ_CP014205.2"/>
</dbReference>
<name>A0ABN4MY09_9PSED</name>
<evidence type="ECO:0000313" key="2">
    <source>
        <dbReference type="Proteomes" id="UP000075187"/>
    </source>
</evidence>
<reference evidence="1" key="1">
    <citation type="submission" date="2017-12" db="EMBL/GenBank/DDBJ databases">
        <title>Pseudomonas sp. MS586 complete sequence.</title>
        <authorList>
            <person name="Lu S."/>
            <person name="Deng P."/>
        </authorList>
    </citation>
    <scope>NUCLEOTIDE SEQUENCE</scope>
    <source>
        <strain evidence="1">MS586</strain>
    </source>
</reference>
<proteinExistence type="predicted"/>
<gene>
    <name evidence="1" type="ORF">AWU82_11730</name>
</gene>
<accession>A0ABN4MY09</accession>
<sequence length="98" mass="10727">MEATHQSSSDLKANTLNNSDPHARHLMAIRIVGTALFDYRVRKTEAARIRLECLTTFAKELGDIDAAEFAVVAQLLAGNSTADRPPIDRTYSLEGIAL</sequence>
<protein>
    <submittedName>
        <fullName evidence="1">Uncharacterized protein</fullName>
    </submittedName>
</protein>
<dbReference type="Proteomes" id="UP000075187">
    <property type="component" value="Chromosome"/>
</dbReference>
<evidence type="ECO:0000313" key="1">
    <source>
        <dbReference type="EMBL" id="AMQ87098.1"/>
    </source>
</evidence>
<dbReference type="EMBL" id="CP014205">
    <property type="protein sequence ID" value="AMQ87098.1"/>
    <property type="molecule type" value="Genomic_DNA"/>
</dbReference>